<dbReference type="Proteomes" id="UP000245790">
    <property type="component" value="Unassembled WGS sequence"/>
</dbReference>
<feature type="domain" description="P/Homo B" evidence="9">
    <location>
        <begin position="722"/>
        <end position="861"/>
    </location>
</feature>
<dbReference type="Pfam" id="PF07504">
    <property type="entry name" value="FTP"/>
    <property type="match status" value="1"/>
</dbReference>
<keyword evidence="3" id="KW-0378">Hydrolase</keyword>
<dbReference type="Gene3D" id="2.60.120.260">
    <property type="entry name" value="Galactose-binding domain-like"/>
    <property type="match status" value="2"/>
</dbReference>
<dbReference type="SUPFAM" id="SSF49785">
    <property type="entry name" value="Galactose-binding domain-like"/>
    <property type="match status" value="2"/>
</dbReference>
<comment type="caution">
    <text evidence="10">The sequence shown here is derived from an EMBL/GenBank/DDBJ whole genome shotgun (WGS) entry which is preliminary data.</text>
</comment>
<feature type="transmembrane region" description="Helical" evidence="7">
    <location>
        <begin position="1128"/>
        <end position="1156"/>
    </location>
</feature>
<evidence type="ECO:0000256" key="2">
    <source>
        <dbReference type="ARBA" id="ARBA00022723"/>
    </source>
</evidence>
<keyword evidence="5" id="KW-0862">Zinc</keyword>
<keyword evidence="6" id="KW-0482">Metalloprotease</keyword>
<keyword evidence="1" id="KW-0645">Protease</keyword>
<evidence type="ECO:0000256" key="4">
    <source>
        <dbReference type="ARBA" id="ARBA00022825"/>
    </source>
</evidence>
<evidence type="ECO:0000256" key="6">
    <source>
        <dbReference type="ARBA" id="ARBA00023049"/>
    </source>
</evidence>
<name>A0A316FWF0_9GAMM</name>
<feature type="domain" description="P/Homo B" evidence="9">
    <location>
        <begin position="978"/>
        <end position="1114"/>
    </location>
</feature>
<dbReference type="GO" id="GO:0016485">
    <property type="term" value="P:protein processing"/>
    <property type="evidence" value="ECO:0007669"/>
    <property type="project" value="TreeGrafter"/>
</dbReference>
<accession>A0A316FWF0</accession>
<evidence type="ECO:0000313" key="10">
    <source>
        <dbReference type="EMBL" id="PWK53021.1"/>
    </source>
</evidence>
<dbReference type="PANTHER" id="PTHR42884">
    <property type="entry name" value="PROPROTEIN CONVERTASE SUBTILISIN/KEXIN-RELATED"/>
    <property type="match status" value="1"/>
</dbReference>
<dbReference type="OrthoDB" id="5289240at2"/>
<evidence type="ECO:0000256" key="7">
    <source>
        <dbReference type="SAM" id="Phobius"/>
    </source>
</evidence>
<keyword evidence="7" id="KW-1133">Transmembrane helix</keyword>
<gene>
    <name evidence="10" type="ORF">C8D97_104239</name>
</gene>
<evidence type="ECO:0000256" key="5">
    <source>
        <dbReference type="ARBA" id="ARBA00022833"/>
    </source>
</evidence>
<dbReference type="EMBL" id="QGGU01000004">
    <property type="protein sequence ID" value="PWK53021.1"/>
    <property type="molecule type" value="Genomic_DNA"/>
</dbReference>
<dbReference type="PROSITE" id="PS51829">
    <property type="entry name" value="P_HOMO_B"/>
    <property type="match status" value="2"/>
</dbReference>
<keyword evidence="2" id="KW-0479">Metal-binding</keyword>
<keyword evidence="7" id="KW-0812">Transmembrane</keyword>
<reference evidence="10 11" key="1">
    <citation type="submission" date="2018-05" db="EMBL/GenBank/DDBJ databases">
        <title>Genomic Encyclopedia of Type Strains, Phase IV (KMG-IV): sequencing the most valuable type-strain genomes for metagenomic binning, comparative biology and taxonomic classification.</title>
        <authorList>
            <person name="Goeker M."/>
        </authorList>
    </citation>
    <scope>NUCLEOTIDE SEQUENCE [LARGE SCALE GENOMIC DNA]</scope>
    <source>
        <strain evidence="10 11">DSM 25350</strain>
    </source>
</reference>
<keyword evidence="7" id="KW-0472">Membrane</keyword>
<dbReference type="RefSeq" id="WP_109762992.1">
    <property type="nucleotide sequence ID" value="NZ_QGGU01000004.1"/>
</dbReference>
<evidence type="ECO:0000256" key="3">
    <source>
        <dbReference type="ARBA" id="ARBA00022801"/>
    </source>
</evidence>
<dbReference type="GO" id="GO:0046872">
    <property type="term" value="F:metal ion binding"/>
    <property type="evidence" value="ECO:0007669"/>
    <property type="project" value="UniProtKB-KW"/>
</dbReference>
<feature type="signal peptide" evidence="8">
    <location>
        <begin position="1"/>
        <end position="21"/>
    </location>
</feature>
<dbReference type="GO" id="GO:0004252">
    <property type="term" value="F:serine-type endopeptidase activity"/>
    <property type="evidence" value="ECO:0007669"/>
    <property type="project" value="InterPro"/>
</dbReference>
<proteinExistence type="predicted"/>
<sequence length="1161" mass="126307">MNRKKVNIFTAVGIASFAAIASQSVASKSFKPVVATNKVETTKAATDNKVLVMAPGQYSGFKQADEQQLLAFVQQQQQLLGLNSAAWLKLGTVKHSLLGTHYHFKQEVNGIPVWNGGLTISVNKNTGDISKVYRFTHSFSDQAVANAEASVATKNLTPMQALERSWSFFQPTGKLLAKPTTELVYIKTRGSLILSYVNSFDLTAPGGSWQQIIDASSGKVLETNRLDVPKKPTKIYQLARDNKLEPFERKNNSITLEQALSELKQQTLKQQSDNQPSAYANLVDATGLVFDPDPRTTLNDENLSHRAADSTFDQAYFTQTLRDVTLDQGVYSLVGPYVQIIDFEAPETRPSTTNDGNWTSKRGEAPFYDVMSYFHIDQSQRYIQSLGFTGETAIQNTSIEVDSDGQNGIDNSAYFPGNNRLSFGHGGVPDNEDADVILHEYGHAIQFDINPNWQYGDTGAIGEGFGDYWAGSYSYSTPNGQSLRPEWVYTWDGHNEFWDGRVLDQVDYQYDPSETYGPHELVNGELSDELWSTPLFQSLVELINMGQTREEVDTIVLESHFGLGAGVRMPEMAQSTLQAAVALFPDGPHASVFFKWFTQMNIVSEQPMERKDLVFEQAGANGAADPGETVAFKVPLLNDNPVSATNVAASLSSSTNGAVVVQGDVSYPDIEAYATRSNTENFELTVPATLTCGSTFNVSMDVEYQLQTTTPSDKSEQLNFEVFTGRRELVSTGSEASFAIPDNDADGVSSVITVEGAGMQVDDNFSVDVNINHGYVGDLTVTLISPEGTRVNLTVLDGDNGSEDLIGNFPADFTPAESLSVFDGEDLNGDWTLTVVDGAAEDEGMLNSWQLNLSSESECEKPLEKRELVFEQAGANGSADPGEMVAFKVPLFNGNPASATNVTASLSSSTNGVVVTQADVNYPEIEPQSTRSNTESFELSVPETLTCGASFNVNMDVDYELDITTASTKSDQINFKIFTGRRELVSTGSEASFPIPDNDTDGVSSVITVSGAGTQVDDNFSIDVNINHTHVGDLTLTLTSPEGTRVNLTVLDGDNGSEDLIGNFPTDFMPAESLSAFDGEDLNGDWTLTVVDGAAEDEGMLNSWQLNLSSEPECDAVSESDDSSQNALYGLALAVLIGMEAGSLHFGYFLLLMLWFRRRQK</sequence>
<dbReference type="SUPFAM" id="SSF55486">
    <property type="entry name" value="Metalloproteases ('zincins'), catalytic domain"/>
    <property type="match status" value="1"/>
</dbReference>
<feature type="chain" id="PRO_5016282160" evidence="8">
    <location>
        <begin position="22"/>
        <end position="1161"/>
    </location>
</feature>
<dbReference type="GO" id="GO:0008237">
    <property type="term" value="F:metallopeptidase activity"/>
    <property type="evidence" value="ECO:0007669"/>
    <property type="project" value="UniProtKB-KW"/>
</dbReference>
<keyword evidence="11" id="KW-1185">Reference proteome</keyword>
<dbReference type="GO" id="GO:0016020">
    <property type="term" value="C:membrane"/>
    <property type="evidence" value="ECO:0007669"/>
    <property type="project" value="TreeGrafter"/>
</dbReference>
<evidence type="ECO:0000313" key="11">
    <source>
        <dbReference type="Proteomes" id="UP000245790"/>
    </source>
</evidence>
<dbReference type="InterPro" id="IPR002884">
    <property type="entry name" value="P_dom"/>
</dbReference>
<evidence type="ECO:0000256" key="8">
    <source>
        <dbReference type="SAM" id="SignalP"/>
    </source>
</evidence>
<evidence type="ECO:0000259" key="9">
    <source>
        <dbReference type="PROSITE" id="PS51829"/>
    </source>
</evidence>
<dbReference type="Pfam" id="PF01483">
    <property type="entry name" value="P_proprotein"/>
    <property type="match status" value="2"/>
</dbReference>
<keyword evidence="4" id="KW-0720">Serine protease</keyword>
<protein>
    <submittedName>
        <fullName evidence="10">Subtilisin-like proprotein convertase family protein</fullName>
    </submittedName>
</protein>
<evidence type="ECO:0000256" key="1">
    <source>
        <dbReference type="ARBA" id="ARBA00022670"/>
    </source>
</evidence>
<dbReference type="PANTHER" id="PTHR42884:SF14">
    <property type="entry name" value="NEUROENDOCRINE CONVERTASE 1"/>
    <property type="match status" value="1"/>
</dbReference>
<dbReference type="AlphaFoldDB" id="A0A316FWF0"/>
<keyword evidence="8" id="KW-0732">Signal</keyword>
<dbReference type="InterPro" id="IPR011096">
    <property type="entry name" value="FTP_domain"/>
</dbReference>
<organism evidence="10 11">
    <name type="scientific">Pleionea mediterranea</name>
    <dbReference type="NCBI Taxonomy" id="523701"/>
    <lineage>
        <taxon>Bacteria</taxon>
        <taxon>Pseudomonadati</taxon>
        <taxon>Pseudomonadota</taxon>
        <taxon>Gammaproteobacteria</taxon>
        <taxon>Oceanospirillales</taxon>
        <taxon>Pleioneaceae</taxon>
        <taxon>Pleionea</taxon>
    </lineage>
</organism>
<dbReference type="InterPro" id="IPR008979">
    <property type="entry name" value="Galactose-bd-like_sf"/>
</dbReference>